<proteinExistence type="inferred from homology"/>
<evidence type="ECO:0000259" key="5">
    <source>
        <dbReference type="SMART" id="SM00563"/>
    </source>
</evidence>
<dbReference type="PANTHER" id="PTHR10983">
    <property type="entry name" value="1-ACYLGLYCEROL-3-PHOSPHATE ACYLTRANSFERASE-RELATED"/>
    <property type="match status" value="1"/>
</dbReference>
<keyword evidence="4" id="KW-0812">Transmembrane</keyword>
<comment type="caution">
    <text evidence="6">The sequence shown here is derived from an EMBL/GenBank/DDBJ whole genome shotgun (WGS) entry which is preliminary data.</text>
</comment>
<accession>A0AAV8YRZ4</accession>
<keyword evidence="4" id="KW-0472">Membrane</keyword>
<keyword evidence="4" id="KW-1133">Transmembrane helix</keyword>
<comment type="similarity">
    <text evidence="1">Belongs to the 1-acyl-sn-glycerol-3-phosphate acyltransferase family.</text>
</comment>
<evidence type="ECO:0000256" key="3">
    <source>
        <dbReference type="ARBA" id="ARBA00023315"/>
    </source>
</evidence>
<evidence type="ECO:0000313" key="7">
    <source>
        <dbReference type="Proteomes" id="UP001162162"/>
    </source>
</evidence>
<keyword evidence="2" id="KW-0808">Transferase</keyword>
<dbReference type="AlphaFoldDB" id="A0AAV8YRZ4"/>
<sequence>MFIFLGYASLFCPLLPVIFISNKLYRYITDVLFNYWQYYPTALLEFLCGCDIQVSGDPIQTGETSILIMNHRTRTDWNFFWPTIYHSVAGRSKLTHPTKFVLKDVIRHIPGPGWVMQLACFVYIKRCWLSDKHILQNYIDYVVDTSYKHSLLVFPEGTDFTEDTKKSSHNFAEKNNLQKYEYVLHPRTTGFTFLTHQLLSKNNLDAVYDVTLVYPDVVPQNEKVLLNGRFPKEVKVHFARYSKSVLPKTEEGLREFLERRWLDKERTLKEFHATGHFLHGRILKTERRWELYLALVFWTLLPYVTLYLFIMADWFRCLVLAHTLTLVCLNYVSGGFQNFEIALYNLRKRK</sequence>
<protein>
    <recommendedName>
        <fullName evidence="5">Phospholipid/glycerol acyltransferase domain-containing protein</fullName>
    </recommendedName>
</protein>
<evidence type="ECO:0000256" key="1">
    <source>
        <dbReference type="ARBA" id="ARBA00008655"/>
    </source>
</evidence>
<dbReference type="Pfam" id="PF16076">
    <property type="entry name" value="Acyltransf_C"/>
    <property type="match status" value="1"/>
</dbReference>
<keyword evidence="7" id="KW-1185">Reference proteome</keyword>
<feature type="transmembrane region" description="Helical" evidence="4">
    <location>
        <begin position="6"/>
        <end position="25"/>
    </location>
</feature>
<dbReference type="CDD" id="cd07990">
    <property type="entry name" value="LPLAT_LCLAT1-like"/>
    <property type="match status" value="1"/>
</dbReference>
<reference evidence="6" key="1">
    <citation type="journal article" date="2023" name="Insect Mol. Biol.">
        <title>Genome sequencing provides insights into the evolution of gene families encoding plant cell wall-degrading enzymes in longhorned beetles.</title>
        <authorList>
            <person name="Shin N.R."/>
            <person name="Okamura Y."/>
            <person name="Kirsch R."/>
            <person name="Pauchet Y."/>
        </authorList>
    </citation>
    <scope>NUCLEOTIDE SEQUENCE</scope>
    <source>
        <strain evidence="6">AMC_N1</strain>
    </source>
</reference>
<evidence type="ECO:0000256" key="2">
    <source>
        <dbReference type="ARBA" id="ARBA00022679"/>
    </source>
</evidence>
<feature type="transmembrane region" description="Helical" evidence="4">
    <location>
        <begin position="291"/>
        <end position="312"/>
    </location>
</feature>
<feature type="transmembrane region" description="Helical" evidence="4">
    <location>
        <begin position="324"/>
        <end position="346"/>
    </location>
</feature>
<dbReference type="InterPro" id="IPR032098">
    <property type="entry name" value="Acyltransf_C"/>
</dbReference>
<dbReference type="GO" id="GO:0036149">
    <property type="term" value="P:phosphatidylinositol acyl-chain remodeling"/>
    <property type="evidence" value="ECO:0007669"/>
    <property type="project" value="TreeGrafter"/>
</dbReference>
<dbReference type="Proteomes" id="UP001162162">
    <property type="component" value="Unassembled WGS sequence"/>
</dbReference>
<feature type="domain" description="Phospholipid/glycerol acyltransferase" evidence="5">
    <location>
        <begin position="65"/>
        <end position="192"/>
    </location>
</feature>
<dbReference type="SMART" id="SM00563">
    <property type="entry name" value="PlsC"/>
    <property type="match status" value="1"/>
</dbReference>
<dbReference type="InterPro" id="IPR002123">
    <property type="entry name" value="Plipid/glycerol_acylTrfase"/>
</dbReference>
<keyword evidence="3" id="KW-0012">Acyltransferase</keyword>
<dbReference type="GO" id="GO:0016746">
    <property type="term" value="F:acyltransferase activity"/>
    <property type="evidence" value="ECO:0007669"/>
    <property type="project" value="UniProtKB-KW"/>
</dbReference>
<dbReference type="EMBL" id="JAPWTK010000050">
    <property type="protein sequence ID" value="KAJ8954207.1"/>
    <property type="molecule type" value="Genomic_DNA"/>
</dbReference>
<evidence type="ECO:0000313" key="6">
    <source>
        <dbReference type="EMBL" id="KAJ8954207.1"/>
    </source>
</evidence>
<name>A0AAV8YRZ4_9CUCU</name>
<gene>
    <name evidence="6" type="ORF">NQ318_005802</name>
</gene>
<dbReference type="Pfam" id="PF01553">
    <property type="entry name" value="Acyltransferase"/>
    <property type="match status" value="1"/>
</dbReference>
<organism evidence="6 7">
    <name type="scientific">Aromia moschata</name>
    <dbReference type="NCBI Taxonomy" id="1265417"/>
    <lineage>
        <taxon>Eukaryota</taxon>
        <taxon>Metazoa</taxon>
        <taxon>Ecdysozoa</taxon>
        <taxon>Arthropoda</taxon>
        <taxon>Hexapoda</taxon>
        <taxon>Insecta</taxon>
        <taxon>Pterygota</taxon>
        <taxon>Neoptera</taxon>
        <taxon>Endopterygota</taxon>
        <taxon>Coleoptera</taxon>
        <taxon>Polyphaga</taxon>
        <taxon>Cucujiformia</taxon>
        <taxon>Chrysomeloidea</taxon>
        <taxon>Cerambycidae</taxon>
        <taxon>Cerambycinae</taxon>
        <taxon>Callichromatini</taxon>
        <taxon>Aromia</taxon>
    </lineage>
</organism>
<dbReference type="GO" id="GO:0005783">
    <property type="term" value="C:endoplasmic reticulum"/>
    <property type="evidence" value="ECO:0007669"/>
    <property type="project" value="TreeGrafter"/>
</dbReference>
<dbReference type="PANTHER" id="PTHR10983:SF16">
    <property type="entry name" value="LYSOCARDIOLIPIN ACYLTRANSFERASE 1"/>
    <property type="match status" value="1"/>
</dbReference>
<evidence type="ECO:0000256" key="4">
    <source>
        <dbReference type="SAM" id="Phobius"/>
    </source>
</evidence>
<dbReference type="SUPFAM" id="SSF69593">
    <property type="entry name" value="Glycerol-3-phosphate (1)-acyltransferase"/>
    <property type="match status" value="1"/>
</dbReference>